<name>A0A2T6C1J1_9FLAO</name>
<reference evidence="3 4" key="1">
    <citation type="submission" date="2018-04" db="EMBL/GenBank/DDBJ databases">
        <title>Genomic Encyclopedia of Archaeal and Bacterial Type Strains, Phase II (KMG-II): from individual species to whole genera.</title>
        <authorList>
            <person name="Goeker M."/>
        </authorList>
    </citation>
    <scope>NUCLEOTIDE SEQUENCE [LARGE SCALE GENOMIC DNA]</scope>
    <source>
        <strain evidence="3 4">DSM 25731</strain>
    </source>
</reference>
<evidence type="ECO:0000313" key="3">
    <source>
        <dbReference type="EMBL" id="PTX62194.1"/>
    </source>
</evidence>
<evidence type="ECO:0000256" key="2">
    <source>
        <dbReference type="SAM" id="SignalP"/>
    </source>
</evidence>
<gene>
    <name evidence="3" type="ORF">C8N46_103293</name>
</gene>
<dbReference type="Proteomes" id="UP000244090">
    <property type="component" value="Unassembled WGS sequence"/>
</dbReference>
<feature type="coiled-coil region" evidence="1">
    <location>
        <begin position="269"/>
        <end position="296"/>
    </location>
</feature>
<keyword evidence="4" id="KW-1185">Reference proteome</keyword>
<dbReference type="OrthoDB" id="9808753at2"/>
<feature type="chain" id="PRO_5015625721" description="Endosialidase-like protein" evidence="2">
    <location>
        <begin position="19"/>
        <end position="301"/>
    </location>
</feature>
<evidence type="ECO:0000313" key="4">
    <source>
        <dbReference type="Proteomes" id="UP000244090"/>
    </source>
</evidence>
<dbReference type="EMBL" id="QBKT01000003">
    <property type="protein sequence ID" value="PTX62194.1"/>
    <property type="molecule type" value="Genomic_DNA"/>
</dbReference>
<dbReference type="AlphaFoldDB" id="A0A2T6C1J1"/>
<feature type="signal peptide" evidence="2">
    <location>
        <begin position="1"/>
        <end position="18"/>
    </location>
</feature>
<sequence length="301" mass="33639">MKKLTFLLTILIVSTIQSQNNTFPTTGNVGIGTTTPTDELEVLGTIKAEKAILTNNGNPAFALQIGSEWTTNRRNFDFYVNNNPSTNTSAQLQFLMTDENSKWRFGITNSLSTSTMVMYDENGAEFFKIDEGSITNNKVYLQMPKSDSRIVIGQYATYEPSHKFVVKDGSALIEGDIFTDSNIGIGTTDVGGTENWKLAVNGKVRAKEVKVETGWSDFVFESNYALPSLEEVEQHINEKGHLKDIPSAKEVAENGILLGEMDSKLLQKIEELTLYMIEMNKEIKTLKEENKILKQKLNVKN</sequence>
<accession>A0A2T6C1J1</accession>
<proteinExistence type="predicted"/>
<evidence type="ECO:0000256" key="1">
    <source>
        <dbReference type="SAM" id="Coils"/>
    </source>
</evidence>
<evidence type="ECO:0008006" key="5">
    <source>
        <dbReference type="Google" id="ProtNLM"/>
    </source>
</evidence>
<keyword evidence="1" id="KW-0175">Coiled coil</keyword>
<keyword evidence="2" id="KW-0732">Signal</keyword>
<organism evidence="3 4">
    <name type="scientific">Kordia periserrulae</name>
    <dbReference type="NCBI Taxonomy" id="701523"/>
    <lineage>
        <taxon>Bacteria</taxon>
        <taxon>Pseudomonadati</taxon>
        <taxon>Bacteroidota</taxon>
        <taxon>Flavobacteriia</taxon>
        <taxon>Flavobacteriales</taxon>
        <taxon>Flavobacteriaceae</taxon>
        <taxon>Kordia</taxon>
    </lineage>
</organism>
<comment type="caution">
    <text evidence="3">The sequence shown here is derived from an EMBL/GenBank/DDBJ whole genome shotgun (WGS) entry which is preliminary data.</text>
</comment>
<dbReference type="RefSeq" id="WP_108114404.1">
    <property type="nucleotide sequence ID" value="NZ_QBKT01000003.1"/>
</dbReference>
<protein>
    <recommendedName>
        <fullName evidence="5">Endosialidase-like protein</fullName>
    </recommendedName>
</protein>